<evidence type="ECO:0000256" key="6">
    <source>
        <dbReference type="ARBA" id="ARBA00093403"/>
    </source>
</evidence>
<dbReference type="InterPro" id="IPR041470">
    <property type="entry name" value="GCP_N"/>
</dbReference>
<dbReference type="GO" id="GO:0000278">
    <property type="term" value="P:mitotic cell cycle"/>
    <property type="evidence" value="ECO:0007669"/>
    <property type="project" value="TreeGrafter"/>
</dbReference>
<feature type="compositionally biased region" description="Low complexity" evidence="9">
    <location>
        <begin position="91"/>
        <end position="111"/>
    </location>
</feature>
<evidence type="ECO:0000259" key="11">
    <source>
        <dbReference type="Pfam" id="PF17681"/>
    </source>
</evidence>
<keyword evidence="4 8" id="KW-0493">Microtubule</keyword>
<dbReference type="Proteomes" id="UP000069272">
    <property type="component" value="Chromosome 3L"/>
</dbReference>
<evidence type="ECO:0000256" key="8">
    <source>
        <dbReference type="RuleBase" id="RU363050"/>
    </source>
</evidence>
<dbReference type="GO" id="GO:0043015">
    <property type="term" value="F:gamma-tubulin binding"/>
    <property type="evidence" value="ECO:0007669"/>
    <property type="project" value="InterPro"/>
</dbReference>
<evidence type="ECO:0000256" key="7">
    <source>
        <dbReference type="ARBA" id="ARBA00093572"/>
    </source>
</evidence>
<feature type="region of interest" description="Disordered" evidence="9">
    <location>
        <begin position="88"/>
        <end position="115"/>
    </location>
</feature>
<organism evidence="12 13">
    <name type="scientific">Anopheles albimanus</name>
    <name type="common">New world malaria mosquito</name>
    <dbReference type="NCBI Taxonomy" id="7167"/>
    <lineage>
        <taxon>Eukaryota</taxon>
        <taxon>Metazoa</taxon>
        <taxon>Ecdysozoa</taxon>
        <taxon>Arthropoda</taxon>
        <taxon>Hexapoda</taxon>
        <taxon>Insecta</taxon>
        <taxon>Pterygota</taxon>
        <taxon>Neoptera</taxon>
        <taxon>Endopterygota</taxon>
        <taxon>Diptera</taxon>
        <taxon>Nematocera</taxon>
        <taxon>Culicoidea</taxon>
        <taxon>Culicidae</taxon>
        <taxon>Anophelinae</taxon>
        <taxon>Anopheles</taxon>
    </lineage>
</organism>
<reference evidence="12 13" key="1">
    <citation type="journal article" date="2017" name="G3 (Bethesda)">
        <title>The Physical Genome Mapping of Anopheles albimanus Corrected Scaffold Misassemblies and Identified Interarm Rearrangements in Genus Anopheles.</title>
        <authorList>
            <person name="Artemov G.N."/>
            <person name="Peery A.N."/>
            <person name="Jiang X."/>
            <person name="Tu Z."/>
            <person name="Stegniy V.N."/>
            <person name="Sharakhova M.V."/>
            <person name="Sharakhov I.V."/>
        </authorList>
    </citation>
    <scope>NUCLEOTIDE SEQUENCE [LARGE SCALE GENOMIC DNA]</scope>
    <source>
        <strain evidence="12 13">ALBI9_A</strain>
    </source>
</reference>
<dbReference type="AlphaFoldDB" id="A0A182FCJ5"/>
<dbReference type="STRING" id="7167.A0A182FCJ5"/>
<dbReference type="PANTHER" id="PTHR19302:SF13">
    <property type="entry name" value="GAMMA-TUBULIN COMPLEX COMPONENT 2"/>
    <property type="match status" value="1"/>
</dbReference>
<keyword evidence="13" id="KW-1185">Reference proteome</keyword>
<dbReference type="InterPro" id="IPR040457">
    <property type="entry name" value="GCP_C"/>
</dbReference>
<dbReference type="GO" id="GO:0005874">
    <property type="term" value="C:microtubule"/>
    <property type="evidence" value="ECO:0007669"/>
    <property type="project" value="UniProtKB-KW"/>
</dbReference>
<dbReference type="GO" id="GO:0000930">
    <property type="term" value="C:gamma-tubulin complex"/>
    <property type="evidence" value="ECO:0007669"/>
    <property type="project" value="TreeGrafter"/>
</dbReference>
<dbReference type="EnsemblMetazoa" id="AALB004230-RA">
    <property type="protein sequence ID" value="AALB004230-PA"/>
    <property type="gene ID" value="AALB004230"/>
</dbReference>
<evidence type="ECO:0000313" key="13">
    <source>
        <dbReference type="Proteomes" id="UP000069272"/>
    </source>
</evidence>
<dbReference type="GO" id="GO:0031122">
    <property type="term" value="P:cytoplasmic microtubule organization"/>
    <property type="evidence" value="ECO:0007669"/>
    <property type="project" value="TreeGrafter"/>
</dbReference>
<evidence type="ECO:0000313" key="12">
    <source>
        <dbReference type="EnsemblMetazoa" id="AALB004230-PA"/>
    </source>
</evidence>
<dbReference type="InterPro" id="IPR042241">
    <property type="entry name" value="GCP_C_sf"/>
</dbReference>
<evidence type="ECO:0000256" key="2">
    <source>
        <dbReference type="ARBA" id="ARBA00010337"/>
    </source>
</evidence>
<feature type="domain" description="Gamma tubulin complex component protein N-terminal" evidence="11">
    <location>
        <begin position="224"/>
        <end position="516"/>
    </location>
</feature>
<dbReference type="GO" id="GO:0051321">
    <property type="term" value="P:meiotic cell cycle"/>
    <property type="evidence" value="ECO:0007669"/>
    <property type="project" value="TreeGrafter"/>
</dbReference>
<dbReference type="Pfam" id="PF04130">
    <property type="entry name" value="GCP_C_terminal"/>
    <property type="match status" value="1"/>
</dbReference>
<dbReference type="Gene3D" id="1.20.120.1900">
    <property type="entry name" value="Gamma-tubulin complex, C-terminal domain"/>
    <property type="match status" value="1"/>
</dbReference>
<comment type="subunit">
    <text evidence="7">Component of the gamma-tubulin ring complex (gTuRC) consisting of TUBGCP2, TUBGCP3, TUBGCP4, TUBGCP5 and TUBGCP6 and gamma-tubulin TUBG1 or TUBG2. TUBGCP2, TUBGCP3, TUBGCP4, TUBGCP5 and TUBGCP6 assemble in a 5:5:2:1:1 stoichiometry; each is associated with a gamma-tubulin, thereby arranging 14 gamma-tubulins in a helical manner. Gamma-tubulin at the first position is blocked by TUBGCP3 at the last position, allowing 13 protafilaments to grow into a microtubule. The gTuRC (via TUBGCP3 and TUBGCP6) interacts with ACTB and MZT1; the interactions form a luminal bridge that stabilizes the initial structure during complex assembly. The gTuRC (via TUBGCP2) interacts with MZT2A/MZT2B and CDK5RAP2 (via CM1 motif); the interactions play a role in gTuRC activation. Interacts with ATF5; the ATF5:PCNT:polyglutamylated tubulin (PGT) tripartite unites the mother centriole and the pericentriolar material (PCM) in the centrosome.</text>
</comment>
<name>A0A182FCJ5_ANOAL</name>
<dbReference type="GO" id="GO:0051225">
    <property type="term" value="P:spindle assembly"/>
    <property type="evidence" value="ECO:0007669"/>
    <property type="project" value="TreeGrafter"/>
</dbReference>
<dbReference type="GO" id="GO:0051011">
    <property type="term" value="F:microtubule minus-end binding"/>
    <property type="evidence" value="ECO:0007669"/>
    <property type="project" value="TreeGrafter"/>
</dbReference>
<dbReference type="VEuPathDB" id="VectorBase:AALB004230"/>
<dbReference type="GO" id="GO:0000922">
    <property type="term" value="C:spindle pole"/>
    <property type="evidence" value="ECO:0007669"/>
    <property type="project" value="InterPro"/>
</dbReference>
<evidence type="ECO:0000256" key="4">
    <source>
        <dbReference type="ARBA" id="ARBA00022701"/>
    </source>
</evidence>
<evidence type="ECO:0000256" key="9">
    <source>
        <dbReference type="SAM" id="MobiDB-lite"/>
    </source>
</evidence>
<dbReference type="FunFam" id="1.20.120.1900:FF:000002">
    <property type="entry name" value="Gamma-tubulin complex component"/>
    <property type="match status" value="1"/>
</dbReference>
<comment type="similarity">
    <text evidence="2 8">Belongs to the TUBGCP family.</text>
</comment>
<feature type="region of interest" description="Disordered" evidence="9">
    <location>
        <begin position="863"/>
        <end position="902"/>
    </location>
</feature>
<reference evidence="12" key="2">
    <citation type="submission" date="2022-08" db="UniProtKB">
        <authorList>
            <consortium name="EnsemblMetazoa"/>
        </authorList>
    </citation>
    <scope>IDENTIFICATION</scope>
    <source>
        <strain evidence="12">STECLA/ALBI9_A</strain>
    </source>
</reference>
<accession>A0A182FCJ5</accession>
<feature type="compositionally biased region" description="Basic and acidic residues" evidence="9">
    <location>
        <begin position="874"/>
        <end position="896"/>
    </location>
</feature>
<sequence length="902" mass="102722">MSETVARRVLGELVKTSGYSVEQITTIFYNRDGKYSNKQLSDHLALLLKSVPNGNRYVELFLKSNLKDTYATLVLVLNRLAKDVKDTKKTPALPQQQKLQQKQAQPQQQLAGAGNTVEPLQKRVSVFESPPLSSTRIITEQVTPENVQEIKEKIVQATSGVGGSRLSSSNVSLGLTHQPPRQCFEFSHQKAPIASWNFNYDELYPLQSKNVAAIPMASQEPIVVKELVRCLVGLKGSLIMPQKPRLASDPLEFQLSPQLTDSCRDMVKEILPFAANFSCVQQFIEESSILEGGLVLQALRSVLKTLMTDYYLSIAQLDDSRFQRQGELTMQRLLQFLKPLFPTMEELAATVSEIRATNCRGGQVLTLLYDRITATSGTIEAQRVLERLIEAAAVPFMEMLQLWIHRGVINDPQKEFLIEHSAMELSENELVDYWEKQYTIRQEKVPCFLTKYADIILRTGKYLNVVRVCGSAELQPTISPISKPFGYRHADQSYIDAIEEAYNFASSSLLNLIMDKYDLMGRLLSVKRYFLLQQGDFITEFMDAVEEDLRKDVDSLHPIRIANLLDVTLGLSSAKHDQYHDELKTTLFPYGIVTQISKIMDNDNPFVDPLGDTSQLTGIECFAFSYKAQWPVSIVLNLLSISKYQMIFRQLFYLKYVERMLCRVWIDNNKTRQLFAPSTAKLYRSAFTLRQKMLIAIQSFESYMMIEVIEPNWHIFYHNMKQVKNIDDVLKYHQDFLDQCLKNCMLTTPELLKPIINLCNICIKFCDFLAESQRHFVDAELTCMLASGDDYSLSSESDYEQYASQEATTMEPTETFSGRVEQFRHDFTNQLMTLLRKINETATSSTSERFINLIHRHNAPKQKVRMVPGGDGGSDGRDHRTIPDGVHTEGRRKEVKAAVAAA</sequence>
<evidence type="ECO:0000259" key="10">
    <source>
        <dbReference type="Pfam" id="PF04130"/>
    </source>
</evidence>
<evidence type="ECO:0000256" key="5">
    <source>
        <dbReference type="ARBA" id="ARBA00023212"/>
    </source>
</evidence>
<proteinExistence type="inferred from homology"/>
<evidence type="ECO:0000256" key="1">
    <source>
        <dbReference type="ARBA" id="ARBA00004300"/>
    </source>
</evidence>
<dbReference type="Pfam" id="PF17681">
    <property type="entry name" value="GCP_N_terminal"/>
    <property type="match status" value="1"/>
</dbReference>
<dbReference type="PANTHER" id="PTHR19302">
    <property type="entry name" value="GAMMA TUBULIN COMPLEX PROTEIN"/>
    <property type="match status" value="1"/>
</dbReference>
<comment type="function">
    <text evidence="6">Component of the gamma-tubulin ring complex (gTuRC) which mediates microtubule nucleation. The gTuRC regulates the minus-end nucleation of alpha-beta tubulin heterodimers that grow into microtubule protafilaments, a critical step in centrosome duplication and spindle formation. Plays a role in neuronal migration.</text>
</comment>
<comment type="subcellular location">
    <subcellularLocation>
        <location evidence="1">Cytoplasm</location>
        <location evidence="1">Cytoskeleton</location>
        <location evidence="1">Microtubule organizing center</location>
        <location evidence="1">Centrosome</location>
    </subcellularLocation>
</comment>
<dbReference type="GO" id="GO:0007020">
    <property type="term" value="P:microtubule nucleation"/>
    <property type="evidence" value="ECO:0007669"/>
    <property type="project" value="InterPro"/>
</dbReference>
<protein>
    <recommendedName>
        <fullName evidence="8">Gamma-tubulin complex component</fullName>
    </recommendedName>
</protein>
<feature type="domain" description="Gamma tubulin complex component C-terminal" evidence="10">
    <location>
        <begin position="519"/>
        <end position="856"/>
    </location>
</feature>
<keyword evidence="3 8" id="KW-0963">Cytoplasm</keyword>
<dbReference type="VEuPathDB" id="VectorBase:AALB20_035970"/>
<evidence type="ECO:0000256" key="3">
    <source>
        <dbReference type="ARBA" id="ARBA00022490"/>
    </source>
</evidence>
<dbReference type="InterPro" id="IPR007259">
    <property type="entry name" value="GCP"/>
</dbReference>
<keyword evidence="5 8" id="KW-0206">Cytoskeleton</keyword>
<dbReference type="GO" id="GO:0005813">
    <property type="term" value="C:centrosome"/>
    <property type="evidence" value="ECO:0007669"/>
    <property type="project" value="UniProtKB-SubCell"/>
</dbReference>